<feature type="transmembrane region" description="Helical" evidence="2">
    <location>
        <begin position="174"/>
        <end position="194"/>
    </location>
</feature>
<protein>
    <submittedName>
        <fullName evidence="3">Uncharacterized protein</fullName>
    </submittedName>
</protein>
<feature type="region of interest" description="Disordered" evidence="1">
    <location>
        <begin position="232"/>
        <end position="255"/>
    </location>
</feature>
<evidence type="ECO:0000256" key="1">
    <source>
        <dbReference type="SAM" id="MobiDB-lite"/>
    </source>
</evidence>
<accession>A0A9W8JVR1</accession>
<organism evidence="3 4">
    <name type="scientific">Agrocybe chaxingu</name>
    <dbReference type="NCBI Taxonomy" id="84603"/>
    <lineage>
        <taxon>Eukaryota</taxon>
        <taxon>Fungi</taxon>
        <taxon>Dikarya</taxon>
        <taxon>Basidiomycota</taxon>
        <taxon>Agaricomycotina</taxon>
        <taxon>Agaricomycetes</taxon>
        <taxon>Agaricomycetidae</taxon>
        <taxon>Agaricales</taxon>
        <taxon>Agaricineae</taxon>
        <taxon>Strophariaceae</taxon>
        <taxon>Agrocybe</taxon>
    </lineage>
</organism>
<feature type="region of interest" description="Disordered" evidence="1">
    <location>
        <begin position="1"/>
        <end position="70"/>
    </location>
</feature>
<evidence type="ECO:0000313" key="3">
    <source>
        <dbReference type="EMBL" id="KAJ3484468.1"/>
    </source>
</evidence>
<reference evidence="3" key="1">
    <citation type="submission" date="2022-07" db="EMBL/GenBank/DDBJ databases">
        <title>Genome Sequence of Agrocybe chaxingu.</title>
        <authorList>
            <person name="Buettner E."/>
        </authorList>
    </citation>
    <scope>NUCLEOTIDE SEQUENCE</scope>
    <source>
        <strain evidence="3">MP-N11</strain>
    </source>
</reference>
<sequence>MGADMGVKGKNVDVQLGDRLGQRQELDQPVTPVHASPSVSAVNPSITPSVNADVKMGDGTSPQPSPDDNLPPWLKTILAHVCVASEREEWRALVDEWIGFEKLNPVSGNLPTKNRPPEVAAWIKSKKKDITPTVNPDKFGRSFASWWMAIQPHWRVTPENNLVQEVRKTEKWEMLVKGGTAGIYVVVMALSWWLRALKTDKKDDPTWATAENAVWATVDDVSWVLSQLRGTVSRRGTKRPLREDAEKPAKKRSRT</sequence>
<feature type="compositionally biased region" description="Polar residues" evidence="1">
    <location>
        <begin position="37"/>
        <end position="50"/>
    </location>
</feature>
<dbReference type="EMBL" id="JANKHO010003318">
    <property type="protein sequence ID" value="KAJ3484468.1"/>
    <property type="molecule type" value="Genomic_DNA"/>
</dbReference>
<comment type="caution">
    <text evidence="3">The sequence shown here is derived from an EMBL/GenBank/DDBJ whole genome shotgun (WGS) entry which is preliminary data.</text>
</comment>
<keyword evidence="2" id="KW-1133">Transmembrane helix</keyword>
<name>A0A9W8JVR1_9AGAR</name>
<evidence type="ECO:0000256" key="2">
    <source>
        <dbReference type="SAM" id="Phobius"/>
    </source>
</evidence>
<evidence type="ECO:0000313" key="4">
    <source>
        <dbReference type="Proteomes" id="UP001148786"/>
    </source>
</evidence>
<dbReference type="AlphaFoldDB" id="A0A9W8JVR1"/>
<gene>
    <name evidence="3" type="ORF">NLJ89_g11978</name>
</gene>
<proteinExistence type="predicted"/>
<keyword evidence="2" id="KW-0812">Transmembrane</keyword>
<dbReference type="OrthoDB" id="2803783at2759"/>
<keyword evidence="2" id="KW-0472">Membrane</keyword>
<dbReference type="Proteomes" id="UP001148786">
    <property type="component" value="Unassembled WGS sequence"/>
</dbReference>
<keyword evidence="4" id="KW-1185">Reference proteome</keyword>